<proteinExistence type="predicted"/>
<comment type="caution">
    <text evidence="1">The sequence shown here is derived from an EMBL/GenBank/DDBJ whole genome shotgun (WGS) entry which is preliminary data.</text>
</comment>
<evidence type="ECO:0000313" key="2">
    <source>
        <dbReference type="Proteomes" id="UP000256373"/>
    </source>
</evidence>
<protein>
    <submittedName>
        <fullName evidence="1">Uncharacterized protein</fullName>
    </submittedName>
</protein>
<dbReference type="EMBL" id="QNUL01000001">
    <property type="protein sequence ID" value="REA64502.1"/>
    <property type="molecule type" value="Genomic_DNA"/>
</dbReference>
<dbReference type="Proteomes" id="UP000256373">
    <property type="component" value="Unassembled WGS sequence"/>
</dbReference>
<name>A0A3D8YI91_9BACT</name>
<sequence>MRNLLTLLVATATLWSCNRVTDPTPNGPQIPSEVMQLVEKTYDNPEKIVFTELLKDKIWNVDLESKAKKYNSVLTQTNVLSSSRLAGADVPDNLKTLMNPSFVAGGTFSNFREEEYAYERASFESAFLAEYEWKGAPYLLKWRVTTSDFIPTMYTLEMAPVSQKFRVTGANDLPEALQQYIQAKGYRFSLAMVLTGSEAKKIYQLYLHKNGIDFQLLFDQDSRLLAGSDQPVYLENVNALPSEIKNLLSTEQDYKDFDFDIGINSITKNEQDGITTYEVRGQKKLGNTDGLDVWLVFFDKDKKPLYREFFSLYR</sequence>
<gene>
    <name evidence="1" type="ORF">DSL64_02860</name>
</gene>
<accession>A0A3D8YI91</accession>
<evidence type="ECO:0000313" key="1">
    <source>
        <dbReference type="EMBL" id="REA64502.1"/>
    </source>
</evidence>
<reference evidence="1 2" key="1">
    <citation type="submission" date="2018-07" db="EMBL/GenBank/DDBJ databases">
        <title>Dyadobacter roseus sp. nov., isolated from rose rhizosphere soil.</title>
        <authorList>
            <person name="Chen L."/>
        </authorList>
    </citation>
    <scope>NUCLEOTIDE SEQUENCE [LARGE SCALE GENOMIC DNA]</scope>
    <source>
        <strain evidence="1 2">RS19</strain>
    </source>
</reference>
<dbReference type="RefSeq" id="WP_115829110.1">
    <property type="nucleotide sequence ID" value="NZ_QNUL01000001.1"/>
</dbReference>
<organism evidence="1 2">
    <name type="scientific">Dyadobacter luteus</name>
    <dbReference type="NCBI Taxonomy" id="2259619"/>
    <lineage>
        <taxon>Bacteria</taxon>
        <taxon>Pseudomonadati</taxon>
        <taxon>Bacteroidota</taxon>
        <taxon>Cytophagia</taxon>
        <taxon>Cytophagales</taxon>
        <taxon>Spirosomataceae</taxon>
        <taxon>Dyadobacter</taxon>
    </lineage>
</organism>
<dbReference type="AlphaFoldDB" id="A0A3D8YI91"/>
<dbReference type="OrthoDB" id="942161at2"/>
<keyword evidence="2" id="KW-1185">Reference proteome</keyword>